<protein>
    <submittedName>
        <fullName evidence="1">Gliding motility lipoprotein GldB</fullName>
    </submittedName>
</protein>
<dbReference type="EMBL" id="BMFQ01000001">
    <property type="protein sequence ID" value="GGG32668.1"/>
    <property type="molecule type" value="Genomic_DNA"/>
</dbReference>
<dbReference type="InterPro" id="IPR019853">
    <property type="entry name" value="GldB-like"/>
</dbReference>
<reference evidence="1" key="2">
    <citation type="submission" date="2020-09" db="EMBL/GenBank/DDBJ databases">
        <authorList>
            <person name="Sun Q."/>
            <person name="Zhou Y."/>
        </authorList>
    </citation>
    <scope>NUCLEOTIDE SEQUENCE</scope>
    <source>
        <strain evidence="1">CGMCC 1.12751</strain>
    </source>
</reference>
<dbReference type="PROSITE" id="PS51257">
    <property type="entry name" value="PROKAR_LIPOPROTEIN"/>
    <property type="match status" value="1"/>
</dbReference>
<evidence type="ECO:0000313" key="2">
    <source>
        <dbReference type="Proteomes" id="UP000625976"/>
    </source>
</evidence>
<proteinExistence type="predicted"/>
<evidence type="ECO:0000313" key="1">
    <source>
        <dbReference type="EMBL" id="GGG32668.1"/>
    </source>
</evidence>
<dbReference type="RefSeq" id="WP_188460713.1">
    <property type="nucleotide sequence ID" value="NZ_BMFQ01000001.1"/>
</dbReference>
<sequence length="320" mass="37812">MKNFSLLLLILFSAFSCKKDNQIEKEIADIKVDLVIERFDKAFGETTAENLGETKRAYPFMFSEKYPDSFWLDKINDTLQQQLTAETERVFTEFKEETIDIKKLFQHLHYYFPEFRTPRVVTTLSNVDYRNKVIVTDTIVLISIDTYLGSEHEFYQGIQSYLRQNFNKDQVVVDMAGAYANNYIFQQHLKSLLDEMIYYGKELYFKDVVIPFKTDAEKIGYTPEQIEWAASNEAEVWRFFVENELLFSTDSKLPNRFINPAPFSKFYLEEIDSESPGQMGRYMGWQIVRAFMEHNDVSLKDMLQMEPMDIFNNSNFKPKK</sequence>
<dbReference type="NCBIfam" id="TIGR03514">
    <property type="entry name" value="GldB_lipo"/>
    <property type="match status" value="1"/>
</dbReference>
<dbReference type="Pfam" id="PF25594">
    <property type="entry name" value="GldB_lipo"/>
    <property type="match status" value="1"/>
</dbReference>
<dbReference type="AlphaFoldDB" id="A0A917GAE3"/>
<keyword evidence="2" id="KW-1185">Reference proteome</keyword>
<reference evidence="1" key="1">
    <citation type="journal article" date="2014" name="Int. J. Syst. Evol. Microbiol.">
        <title>Complete genome sequence of Corynebacterium casei LMG S-19264T (=DSM 44701T), isolated from a smear-ripened cheese.</title>
        <authorList>
            <consortium name="US DOE Joint Genome Institute (JGI-PGF)"/>
            <person name="Walter F."/>
            <person name="Albersmeier A."/>
            <person name="Kalinowski J."/>
            <person name="Ruckert C."/>
        </authorList>
    </citation>
    <scope>NUCLEOTIDE SEQUENCE</scope>
    <source>
        <strain evidence="1">CGMCC 1.12751</strain>
    </source>
</reference>
<organism evidence="1 2">
    <name type="scientific">Bizionia arctica</name>
    <dbReference type="NCBI Taxonomy" id="1495645"/>
    <lineage>
        <taxon>Bacteria</taxon>
        <taxon>Pseudomonadati</taxon>
        <taxon>Bacteroidota</taxon>
        <taxon>Flavobacteriia</taxon>
        <taxon>Flavobacteriales</taxon>
        <taxon>Flavobacteriaceae</taxon>
        <taxon>Bizionia</taxon>
    </lineage>
</organism>
<keyword evidence="1" id="KW-0449">Lipoprotein</keyword>
<comment type="caution">
    <text evidence="1">The sequence shown here is derived from an EMBL/GenBank/DDBJ whole genome shotgun (WGS) entry which is preliminary data.</text>
</comment>
<name>A0A917GAE3_9FLAO</name>
<dbReference type="Proteomes" id="UP000625976">
    <property type="component" value="Unassembled WGS sequence"/>
</dbReference>
<accession>A0A917GAE3</accession>
<gene>
    <name evidence="1" type="primary">gldB</name>
    <name evidence="1" type="ORF">GCM10010976_00560</name>
</gene>